<comment type="similarity">
    <text evidence="4 12">Belongs to the DHPS family.</text>
</comment>
<dbReference type="CDD" id="cd00739">
    <property type="entry name" value="DHPS"/>
    <property type="match status" value="1"/>
</dbReference>
<dbReference type="InterPro" id="IPR045031">
    <property type="entry name" value="DHP_synth-like"/>
</dbReference>
<reference evidence="14 15" key="1">
    <citation type="submission" date="2015-10" db="EMBL/GenBank/DDBJ databases">
        <authorList>
            <person name="Gilbert D.G."/>
        </authorList>
    </citation>
    <scope>NUCLEOTIDE SEQUENCE [LARGE SCALE GENOMIC DNA]</scope>
    <source>
        <strain evidence="14">COMA1</strain>
    </source>
</reference>
<dbReference type="InterPro" id="IPR006390">
    <property type="entry name" value="DHP_synth_dom"/>
</dbReference>
<evidence type="ECO:0000259" key="13">
    <source>
        <dbReference type="PROSITE" id="PS50972"/>
    </source>
</evidence>
<dbReference type="Pfam" id="PF00809">
    <property type="entry name" value="Pterin_bind"/>
    <property type="match status" value="1"/>
</dbReference>
<evidence type="ECO:0000256" key="2">
    <source>
        <dbReference type="ARBA" id="ARBA00001946"/>
    </source>
</evidence>
<dbReference type="EC" id="2.5.1.15" evidence="5 12"/>
<sequence>MQEMSGHPASSEQWFFAKGQKIDCRTRPLIMGVVNITADSFYDGGHYLKPDRAIAHAMELVGQGADLIDIGGESTRPGSQFISEQDELDRVLPVVEELARRISIPISVDTTKSRVAQCALEYGASIINDVSAMTQDPAMASVVARSGAAVVLMHIQGTPQTMQLAPSYADVVGEVIQFLDARVQDAIRAGIARTNIVLDPGFGFGKLMFHNLELLRRLSSLLTLNRPLLVGLSRKAFIGTIIDKSVEHREWGTAAAIALAVDRGARIIRVHDVAMMMDVVKMAAAASRSWSSHGEGNDA</sequence>
<evidence type="ECO:0000256" key="6">
    <source>
        <dbReference type="ARBA" id="ARBA00016919"/>
    </source>
</evidence>
<dbReference type="PANTHER" id="PTHR20941">
    <property type="entry name" value="FOLATE SYNTHESIS PROTEINS"/>
    <property type="match status" value="1"/>
</dbReference>
<accession>A0A0S4LNF1</accession>
<evidence type="ECO:0000256" key="11">
    <source>
        <dbReference type="ARBA" id="ARBA00030193"/>
    </source>
</evidence>
<evidence type="ECO:0000313" key="14">
    <source>
        <dbReference type="EMBL" id="CUS36610.1"/>
    </source>
</evidence>
<dbReference type="UniPathway" id="UPA00077">
    <property type="reaction ID" value="UER00156"/>
</dbReference>
<evidence type="ECO:0000256" key="12">
    <source>
        <dbReference type="RuleBase" id="RU361205"/>
    </source>
</evidence>
<dbReference type="STRING" id="1742972.COMA1_30143"/>
<dbReference type="GO" id="GO:0046654">
    <property type="term" value="P:tetrahydrofolate biosynthetic process"/>
    <property type="evidence" value="ECO:0007669"/>
    <property type="project" value="UniProtKB-UniPathway"/>
</dbReference>
<feature type="domain" description="Pterin-binding" evidence="13">
    <location>
        <begin position="28"/>
        <end position="281"/>
    </location>
</feature>
<protein>
    <recommendedName>
        <fullName evidence="6 12">Dihydropteroate synthase</fullName>
        <shortName evidence="12">DHPS</shortName>
        <ecNumber evidence="5 12">2.5.1.15</ecNumber>
    </recommendedName>
    <alternativeName>
        <fullName evidence="11 12">Dihydropteroate pyrophosphorylase</fullName>
    </alternativeName>
</protein>
<dbReference type="EMBL" id="CZQA01000009">
    <property type="protein sequence ID" value="CUS36610.1"/>
    <property type="molecule type" value="Genomic_DNA"/>
</dbReference>
<evidence type="ECO:0000313" key="15">
    <source>
        <dbReference type="Proteomes" id="UP000199032"/>
    </source>
</evidence>
<comment type="catalytic activity">
    <reaction evidence="1">
        <text>(7,8-dihydropterin-6-yl)methyl diphosphate + 4-aminobenzoate = 7,8-dihydropteroate + diphosphate</text>
        <dbReference type="Rhea" id="RHEA:19949"/>
        <dbReference type="ChEBI" id="CHEBI:17836"/>
        <dbReference type="ChEBI" id="CHEBI:17839"/>
        <dbReference type="ChEBI" id="CHEBI:33019"/>
        <dbReference type="ChEBI" id="CHEBI:72950"/>
        <dbReference type="EC" id="2.5.1.15"/>
    </reaction>
</comment>
<dbReference type="InterPro" id="IPR011005">
    <property type="entry name" value="Dihydropteroate_synth-like_sf"/>
</dbReference>
<dbReference type="Gene3D" id="3.20.20.20">
    <property type="entry name" value="Dihydropteroate synthase-like"/>
    <property type="match status" value="1"/>
</dbReference>
<keyword evidence="8 12" id="KW-0479">Metal-binding</keyword>
<dbReference type="Proteomes" id="UP000199032">
    <property type="component" value="Unassembled WGS sequence"/>
</dbReference>
<dbReference type="GO" id="GO:0005829">
    <property type="term" value="C:cytosol"/>
    <property type="evidence" value="ECO:0007669"/>
    <property type="project" value="TreeGrafter"/>
</dbReference>
<evidence type="ECO:0000256" key="10">
    <source>
        <dbReference type="ARBA" id="ARBA00022909"/>
    </source>
</evidence>
<evidence type="ECO:0000256" key="4">
    <source>
        <dbReference type="ARBA" id="ARBA00009503"/>
    </source>
</evidence>
<evidence type="ECO:0000256" key="1">
    <source>
        <dbReference type="ARBA" id="ARBA00000012"/>
    </source>
</evidence>
<evidence type="ECO:0000256" key="5">
    <source>
        <dbReference type="ARBA" id="ARBA00012458"/>
    </source>
</evidence>
<dbReference type="PROSITE" id="PS00792">
    <property type="entry name" value="DHPS_1"/>
    <property type="match status" value="1"/>
</dbReference>
<keyword evidence="10 12" id="KW-0289">Folate biosynthesis</keyword>
<gene>
    <name evidence="14" type="primary">folP</name>
    <name evidence="14" type="ORF">COMA1_30143</name>
</gene>
<dbReference type="GO" id="GO:0046656">
    <property type="term" value="P:folic acid biosynthetic process"/>
    <property type="evidence" value="ECO:0007669"/>
    <property type="project" value="UniProtKB-KW"/>
</dbReference>
<dbReference type="PANTHER" id="PTHR20941:SF1">
    <property type="entry name" value="FOLIC ACID SYNTHESIS PROTEIN FOL1"/>
    <property type="match status" value="1"/>
</dbReference>
<evidence type="ECO:0000256" key="9">
    <source>
        <dbReference type="ARBA" id="ARBA00022842"/>
    </source>
</evidence>
<proteinExistence type="inferred from homology"/>
<organism evidence="14 15">
    <name type="scientific">Candidatus Nitrospira nitrosa</name>
    <dbReference type="NCBI Taxonomy" id="1742972"/>
    <lineage>
        <taxon>Bacteria</taxon>
        <taxon>Pseudomonadati</taxon>
        <taxon>Nitrospirota</taxon>
        <taxon>Nitrospiria</taxon>
        <taxon>Nitrospirales</taxon>
        <taxon>Nitrospiraceae</taxon>
        <taxon>Nitrospira</taxon>
    </lineage>
</organism>
<dbReference type="NCBIfam" id="TIGR01496">
    <property type="entry name" value="DHPS"/>
    <property type="match status" value="1"/>
</dbReference>
<dbReference type="FunFam" id="3.20.20.20:FF:000006">
    <property type="entry name" value="Dihydropteroate synthase"/>
    <property type="match status" value="1"/>
</dbReference>
<dbReference type="GO" id="GO:0046872">
    <property type="term" value="F:metal ion binding"/>
    <property type="evidence" value="ECO:0007669"/>
    <property type="project" value="UniProtKB-KW"/>
</dbReference>
<dbReference type="SUPFAM" id="SSF51717">
    <property type="entry name" value="Dihydropteroate synthetase-like"/>
    <property type="match status" value="1"/>
</dbReference>
<dbReference type="PROSITE" id="PS50972">
    <property type="entry name" value="PTERIN_BINDING"/>
    <property type="match status" value="1"/>
</dbReference>
<evidence type="ECO:0000256" key="8">
    <source>
        <dbReference type="ARBA" id="ARBA00022723"/>
    </source>
</evidence>
<keyword evidence="9 12" id="KW-0460">Magnesium</keyword>
<name>A0A0S4LNF1_9BACT</name>
<dbReference type="PROSITE" id="PS00793">
    <property type="entry name" value="DHPS_2"/>
    <property type="match status" value="1"/>
</dbReference>
<dbReference type="AlphaFoldDB" id="A0A0S4LNF1"/>
<evidence type="ECO:0000256" key="7">
    <source>
        <dbReference type="ARBA" id="ARBA00022679"/>
    </source>
</evidence>
<dbReference type="InterPro" id="IPR000489">
    <property type="entry name" value="Pterin-binding_dom"/>
</dbReference>
<comment type="pathway">
    <text evidence="3 12">Cofactor biosynthesis; tetrahydrofolate biosynthesis; 7,8-dihydrofolate from 2-amino-4-hydroxy-6-hydroxymethyl-7,8-dihydropteridine diphosphate and 4-aminobenzoate: step 1/2.</text>
</comment>
<keyword evidence="15" id="KW-1185">Reference proteome</keyword>
<comment type="function">
    <text evidence="12">Catalyzes the condensation of para-aminobenzoate (pABA) with 6-hydroxymethyl-7,8-dihydropterin diphosphate (DHPt-PP) to form 7,8-dihydropteroate (H2Pte), the immediate precursor of folate derivatives.</text>
</comment>
<keyword evidence="7 12" id="KW-0808">Transferase</keyword>
<dbReference type="GO" id="GO:0004156">
    <property type="term" value="F:dihydropteroate synthase activity"/>
    <property type="evidence" value="ECO:0007669"/>
    <property type="project" value="UniProtKB-EC"/>
</dbReference>
<comment type="cofactor">
    <cofactor evidence="2 12">
        <name>Mg(2+)</name>
        <dbReference type="ChEBI" id="CHEBI:18420"/>
    </cofactor>
</comment>
<evidence type="ECO:0000256" key="3">
    <source>
        <dbReference type="ARBA" id="ARBA00004763"/>
    </source>
</evidence>